<organism evidence="1 2">
    <name type="scientific">Bauhinia variegata</name>
    <name type="common">Purple orchid tree</name>
    <name type="synonym">Phanera variegata</name>
    <dbReference type="NCBI Taxonomy" id="167791"/>
    <lineage>
        <taxon>Eukaryota</taxon>
        <taxon>Viridiplantae</taxon>
        <taxon>Streptophyta</taxon>
        <taxon>Embryophyta</taxon>
        <taxon>Tracheophyta</taxon>
        <taxon>Spermatophyta</taxon>
        <taxon>Magnoliopsida</taxon>
        <taxon>eudicotyledons</taxon>
        <taxon>Gunneridae</taxon>
        <taxon>Pentapetalae</taxon>
        <taxon>rosids</taxon>
        <taxon>fabids</taxon>
        <taxon>Fabales</taxon>
        <taxon>Fabaceae</taxon>
        <taxon>Cercidoideae</taxon>
        <taxon>Cercideae</taxon>
        <taxon>Bauhiniinae</taxon>
        <taxon>Bauhinia</taxon>
    </lineage>
</organism>
<reference evidence="1 2" key="1">
    <citation type="journal article" date="2022" name="DNA Res.">
        <title>Chromosomal-level genome assembly of the orchid tree Bauhinia variegata (Leguminosae; Cercidoideae) supports the allotetraploid origin hypothesis of Bauhinia.</title>
        <authorList>
            <person name="Zhong Y."/>
            <person name="Chen Y."/>
            <person name="Zheng D."/>
            <person name="Pang J."/>
            <person name="Liu Y."/>
            <person name="Luo S."/>
            <person name="Meng S."/>
            <person name="Qian L."/>
            <person name="Wei D."/>
            <person name="Dai S."/>
            <person name="Zhou R."/>
        </authorList>
    </citation>
    <scope>NUCLEOTIDE SEQUENCE [LARGE SCALE GENOMIC DNA]</scope>
    <source>
        <strain evidence="1">BV-YZ2020</strain>
    </source>
</reference>
<proteinExistence type="predicted"/>
<name>A0ACB9MY31_BAUVA</name>
<comment type="caution">
    <text evidence="1">The sequence shown here is derived from an EMBL/GenBank/DDBJ whole genome shotgun (WGS) entry which is preliminary data.</text>
</comment>
<sequence>MTKLLASLMTKSYLLEMMLGYLVQFEFLSRQKTPNILITTSRFNSTIVEYAMNKEFTSISYPHQSQGTRCFTYHGFT</sequence>
<protein>
    <submittedName>
        <fullName evidence="1">Uncharacterized protein</fullName>
    </submittedName>
</protein>
<evidence type="ECO:0000313" key="1">
    <source>
        <dbReference type="EMBL" id="KAI4329002.1"/>
    </source>
</evidence>
<gene>
    <name evidence="1" type="ORF">L6164_021309</name>
</gene>
<dbReference type="EMBL" id="CM039433">
    <property type="protein sequence ID" value="KAI4329002.1"/>
    <property type="molecule type" value="Genomic_DNA"/>
</dbReference>
<dbReference type="Proteomes" id="UP000828941">
    <property type="component" value="Chromosome 8"/>
</dbReference>
<keyword evidence="2" id="KW-1185">Reference proteome</keyword>
<evidence type="ECO:0000313" key="2">
    <source>
        <dbReference type="Proteomes" id="UP000828941"/>
    </source>
</evidence>
<accession>A0ACB9MY31</accession>